<dbReference type="UniPathway" id="UPA00340">
    <property type="reaction ID" value="UER00459"/>
</dbReference>
<evidence type="ECO:0000256" key="10">
    <source>
        <dbReference type="ARBA" id="ARBA00023315"/>
    </source>
</evidence>
<dbReference type="Pfam" id="PF07085">
    <property type="entry name" value="DRTGG"/>
    <property type="match status" value="1"/>
</dbReference>
<accession>A0A090BWB4</accession>
<evidence type="ECO:0000256" key="3">
    <source>
        <dbReference type="ARBA" id="ARBA00008756"/>
    </source>
</evidence>
<comment type="similarity">
    <text evidence="4 12">In the N-terminal section; belongs to the CobB/CobQ family.</text>
</comment>
<dbReference type="SUPFAM" id="SSF53659">
    <property type="entry name" value="Isocitrate/Isopropylmalate dehydrogenase-like"/>
    <property type="match status" value="1"/>
</dbReference>
<feature type="domain" description="DRTGG" evidence="14">
    <location>
        <begin position="224"/>
        <end position="335"/>
    </location>
</feature>
<evidence type="ECO:0000256" key="12">
    <source>
        <dbReference type="PIRNR" id="PIRNR006107"/>
    </source>
</evidence>
<dbReference type="Pfam" id="PF01515">
    <property type="entry name" value="PTA_PTB"/>
    <property type="match status" value="1"/>
</dbReference>
<comment type="subunit">
    <text evidence="5">Homohexamer.</text>
</comment>
<dbReference type="STRING" id="1410383.TGUWTKB_0520"/>
<dbReference type="InterPro" id="IPR004614">
    <property type="entry name" value="P_AcTrfase"/>
</dbReference>
<evidence type="ECO:0000259" key="14">
    <source>
        <dbReference type="Pfam" id="PF07085"/>
    </source>
</evidence>
<keyword evidence="9 12" id="KW-0808">Transferase</keyword>
<feature type="domain" description="Phosphate acetyl/butaryl transferase" evidence="13">
    <location>
        <begin position="383"/>
        <end position="698"/>
    </location>
</feature>
<comment type="function">
    <text evidence="12">Involved in acetate metabolism.</text>
</comment>
<dbReference type="AlphaFoldDB" id="A0A090BWB4"/>
<evidence type="ECO:0000256" key="2">
    <source>
        <dbReference type="ARBA" id="ARBA00004989"/>
    </source>
</evidence>
<evidence type="ECO:0000313" key="15">
    <source>
        <dbReference type="EMBL" id="BAP58311.1"/>
    </source>
</evidence>
<evidence type="ECO:0000259" key="13">
    <source>
        <dbReference type="Pfam" id="PF01515"/>
    </source>
</evidence>
<comment type="similarity">
    <text evidence="3 12">In the C-terminal section; belongs to the phosphate acetyltransferase and butyryltransferase family.</text>
</comment>
<dbReference type="NCBIfam" id="TIGR00651">
    <property type="entry name" value="pta"/>
    <property type="match status" value="1"/>
</dbReference>
<dbReference type="Proteomes" id="UP000031627">
    <property type="component" value="Chromosome"/>
</dbReference>
<dbReference type="NCBIfam" id="NF007233">
    <property type="entry name" value="PRK09653.1"/>
    <property type="match status" value="1"/>
</dbReference>
<dbReference type="Gene3D" id="3.40.50.10950">
    <property type="match status" value="1"/>
</dbReference>
<dbReference type="InterPro" id="IPR002505">
    <property type="entry name" value="PTA_PTB"/>
</dbReference>
<comment type="domain">
    <text evidence="12">The N-terminal region seems to be important for proper quaternary structure. The C-terminal region contains the substrate-binding site.</text>
</comment>
<dbReference type="GO" id="GO:0006085">
    <property type="term" value="P:acetyl-CoA biosynthetic process"/>
    <property type="evidence" value="ECO:0007669"/>
    <property type="project" value="UniProtKB-UniPathway"/>
</dbReference>
<name>A0A090BWB4_9ENTR</name>
<organism evidence="15 16">
    <name type="scientific">Candidatus Tachikawaea gelatinosa</name>
    <dbReference type="NCBI Taxonomy" id="1410383"/>
    <lineage>
        <taxon>Bacteria</taxon>
        <taxon>Pseudomonadati</taxon>
        <taxon>Pseudomonadota</taxon>
        <taxon>Gammaproteobacteria</taxon>
        <taxon>Enterobacterales</taxon>
        <taxon>Enterobacteriaceae</taxon>
        <taxon>Candidatus Tachikawaea</taxon>
    </lineage>
</organism>
<comment type="catalytic activity">
    <reaction evidence="12">
        <text>acetyl-CoA + phosphate = acetyl phosphate + CoA</text>
        <dbReference type="Rhea" id="RHEA:19521"/>
        <dbReference type="ChEBI" id="CHEBI:22191"/>
        <dbReference type="ChEBI" id="CHEBI:43474"/>
        <dbReference type="ChEBI" id="CHEBI:57287"/>
        <dbReference type="ChEBI" id="CHEBI:57288"/>
        <dbReference type="EC" id="2.3.1.8"/>
    </reaction>
</comment>
<dbReference type="HOGENOM" id="CLU_019723_2_1_6"/>
<evidence type="ECO:0000256" key="11">
    <source>
        <dbReference type="ARBA" id="ARBA00031108"/>
    </source>
</evidence>
<dbReference type="InterPro" id="IPR042112">
    <property type="entry name" value="P_AcTrfase_dom2"/>
</dbReference>
<dbReference type="GO" id="GO:0005737">
    <property type="term" value="C:cytoplasm"/>
    <property type="evidence" value="ECO:0007669"/>
    <property type="project" value="UniProtKB-SubCell"/>
</dbReference>
<sequence length="704" mass="79700">MIIPINDIEDQFFNVILGLTYIIKKHEIPFNIFKPIGRSNLNKIYSEEISKKKIFFIKNALSMRSAQILLKDKKENELIEKVLEYYEQNKKTKNITFIEGFTEKSDDLSILDLNYKIAVSLNAEILPIFFLKNFCLNDANQAIQELSYKKISFSQIIFLQNSPFQNSYKKLFYDSLEDFIKQKNSRHYKNTYLFEKDEIKIKHMKSVIGCIPFYSCSSIMRTIDICRSLKAKIINYGNIQKFRVKSVVLCTDNALNILKKIVSDEILLMIPSHREDIFTAVFLAIIEGVKISGVLLIGNKNINYNKKKIFASIFKTSLPILKTNLNIIETLLILKKYQFHVYEDDIFRIKIIQKYIGKNINQNWIRSLKNNSIKKEKFSPSSFKYLITSLAKKTKKVIVLPEGTEPRTIKAASICADKKIATCILLGCPKEIYLIAKTMKLSLNKDVKIINPSFIREEYISSLVKYRQKKGMTNSIAKKLLKDNVILGTMMLKLGKVDGLVSGAINTTANTLRPALQIIKTKNNNSLISSIFFMLFPEKVMIYGDCAINTNPSYEELATIAIQSANSAKAFGIQPKIAMISYSTHCSGSGPDVEKVRKATNLVKLKYPNIVIDGPLQYDAATIQEIGKIKAPNSNVAGKATVLIFPDLNTGNTVYKAVQRCGKIDAIGPILQGMDKPVNDLSRGASVEDIVYTVAITVIQSQKE</sequence>
<dbReference type="Gene3D" id="3.40.1390.20">
    <property type="entry name" value="HprK N-terminal domain-like"/>
    <property type="match status" value="1"/>
</dbReference>
<comment type="subcellular location">
    <subcellularLocation>
        <location evidence="1 12">Cytoplasm</location>
    </subcellularLocation>
</comment>
<dbReference type="InterPro" id="IPR042113">
    <property type="entry name" value="P_AcTrfase_dom1"/>
</dbReference>
<evidence type="ECO:0000256" key="5">
    <source>
        <dbReference type="ARBA" id="ARBA00011643"/>
    </source>
</evidence>
<dbReference type="PANTHER" id="PTHR43356">
    <property type="entry name" value="PHOSPHATE ACETYLTRANSFERASE"/>
    <property type="match status" value="1"/>
</dbReference>
<evidence type="ECO:0000256" key="7">
    <source>
        <dbReference type="ARBA" id="ARBA00021528"/>
    </source>
</evidence>
<dbReference type="NCBIfam" id="NF004167">
    <property type="entry name" value="PRK05632.1"/>
    <property type="match status" value="1"/>
</dbReference>
<reference evidence="16" key="1">
    <citation type="submission" date="2013-11" db="EMBL/GenBank/DDBJ databases">
        <title>Symbiont-containing voluminous jelly as an extraordinary maternal gift for overwintering insect nymphs.</title>
        <authorList>
            <person name="Kaiwa N."/>
            <person name="Hosokawa T."/>
            <person name="Nikoh N."/>
            <person name="Meng X.Y."/>
            <person name="Tanahashi M."/>
            <person name="Moriyama M."/>
            <person name="Maeda T."/>
            <person name="Yamaguchi K."/>
            <person name="Shigenobu S."/>
            <person name="Ito M."/>
            <person name="Fukatsu T."/>
        </authorList>
    </citation>
    <scope>NUCLEOTIDE SEQUENCE [LARGE SCALE GENOMIC DNA]</scope>
    <source>
        <strain evidence="16">UwTKB</strain>
    </source>
</reference>
<dbReference type="InterPro" id="IPR016475">
    <property type="entry name" value="P-Actrans_bac"/>
</dbReference>
<dbReference type="KEGG" id="sbw:TGUWTKB_0520"/>
<dbReference type="InterPro" id="IPR028979">
    <property type="entry name" value="Ser_kin/Pase_Hpr-like_N_sf"/>
</dbReference>
<evidence type="ECO:0000256" key="8">
    <source>
        <dbReference type="ARBA" id="ARBA00022490"/>
    </source>
</evidence>
<reference evidence="15 16" key="2">
    <citation type="journal article" date="2014" name="Curr. Biol.">
        <title>Symbiont-Supplemented Maternal Investment Underpinning Host's Ecological Adaptation.</title>
        <authorList>
            <person name="Kaiwa N."/>
            <person name="Hosokawa T."/>
            <person name="Nikoh N."/>
            <person name="Tanahashi M."/>
            <person name="Moriyama M."/>
            <person name="Meng X.Y."/>
            <person name="Maeda T."/>
            <person name="Yamaguchi K."/>
            <person name="Shigenobu S."/>
            <person name="Ito M."/>
            <person name="Fukatsu T."/>
        </authorList>
    </citation>
    <scope>NUCLEOTIDE SEQUENCE [LARGE SCALE GENOMIC DNA]</scope>
    <source>
        <strain evidence="15 16">UwTKB</strain>
    </source>
</reference>
<dbReference type="Gene3D" id="3.40.50.10750">
    <property type="entry name" value="Isocitrate/Isopropylmalate dehydrogenase-like"/>
    <property type="match status" value="1"/>
</dbReference>
<keyword evidence="8 12" id="KW-0963">Cytoplasm</keyword>
<evidence type="ECO:0000256" key="6">
    <source>
        <dbReference type="ARBA" id="ARBA00012707"/>
    </source>
</evidence>
<dbReference type="PANTHER" id="PTHR43356:SF3">
    <property type="entry name" value="PHOSPHATE ACETYLTRANSFERASE"/>
    <property type="match status" value="1"/>
</dbReference>
<keyword evidence="16" id="KW-1185">Reference proteome</keyword>
<evidence type="ECO:0000256" key="4">
    <source>
        <dbReference type="ARBA" id="ARBA00009786"/>
    </source>
</evidence>
<dbReference type="InterPro" id="IPR050500">
    <property type="entry name" value="Phos_Acetyltrans/Butyryltrans"/>
</dbReference>
<dbReference type="EC" id="2.3.1.8" evidence="6 12"/>
<dbReference type="PIRSF" id="PIRSF006107">
    <property type="entry name" value="PhpActrans_proteobac"/>
    <property type="match status" value="1"/>
</dbReference>
<dbReference type="SUPFAM" id="SSF75138">
    <property type="entry name" value="HprK N-terminal domain-like"/>
    <property type="match status" value="1"/>
</dbReference>
<dbReference type="EMBL" id="AP014521">
    <property type="protein sequence ID" value="BAP58311.1"/>
    <property type="molecule type" value="Genomic_DNA"/>
</dbReference>
<dbReference type="InterPro" id="IPR010766">
    <property type="entry name" value="DRTGG"/>
</dbReference>
<proteinExistence type="inferred from homology"/>
<evidence type="ECO:0000313" key="16">
    <source>
        <dbReference type="Proteomes" id="UP000031627"/>
    </source>
</evidence>
<comment type="pathway">
    <text evidence="2 12">Metabolic intermediate biosynthesis; acetyl-CoA biosynthesis; acetyl-CoA from acetate: step 2/2.</text>
</comment>
<gene>
    <name evidence="15" type="primary">pta</name>
    <name evidence="15" type="ORF">TGUWTKB_0520</name>
</gene>
<evidence type="ECO:0000256" key="9">
    <source>
        <dbReference type="ARBA" id="ARBA00022679"/>
    </source>
</evidence>
<keyword evidence="10 12" id="KW-0012">Acyltransferase</keyword>
<evidence type="ECO:0000256" key="1">
    <source>
        <dbReference type="ARBA" id="ARBA00004496"/>
    </source>
</evidence>
<dbReference type="GO" id="GO:0008959">
    <property type="term" value="F:phosphate acetyltransferase activity"/>
    <property type="evidence" value="ECO:0007669"/>
    <property type="project" value="UniProtKB-EC"/>
</dbReference>
<protein>
    <recommendedName>
        <fullName evidence="7 12">Phosphate acetyltransferase</fullName>
        <ecNumber evidence="6 12">2.3.1.8</ecNumber>
    </recommendedName>
    <alternativeName>
        <fullName evidence="11 12">Phosphotransacetylase</fullName>
    </alternativeName>
</protein>